<feature type="region of interest" description="Disordered" evidence="1">
    <location>
        <begin position="18"/>
        <end position="60"/>
    </location>
</feature>
<evidence type="ECO:0000256" key="1">
    <source>
        <dbReference type="SAM" id="MobiDB-lite"/>
    </source>
</evidence>
<dbReference type="KEGG" id="epl:P4G45_13870"/>
<organism evidence="2">
    <name type="scientific">Edaphobacter paludis</name>
    <dbReference type="NCBI Taxonomy" id="3035702"/>
    <lineage>
        <taxon>Bacteria</taxon>
        <taxon>Pseudomonadati</taxon>
        <taxon>Acidobacteriota</taxon>
        <taxon>Terriglobia</taxon>
        <taxon>Terriglobales</taxon>
        <taxon>Acidobacteriaceae</taxon>
        <taxon>Edaphobacter</taxon>
    </lineage>
</organism>
<evidence type="ECO:0000313" key="3">
    <source>
        <dbReference type="EMBL" id="XBH12850.1"/>
    </source>
</evidence>
<accession>A0AAU7CVP8</accession>
<dbReference type="AlphaFoldDB" id="A0AAU7CVP8"/>
<accession>A0AAU7D5L0</accession>
<dbReference type="EMBL" id="CP121194">
    <property type="protein sequence ID" value="XBH09563.1"/>
    <property type="molecule type" value="Genomic_DNA"/>
</dbReference>
<proteinExistence type="predicted"/>
<reference evidence="2" key="1">
    <citation type="submission" date="2023-03" db="EMBL/GenBank/DDBJ databases">
        <title>Edaphobacter sp.</title>
        <authorList>
            <person name="Huber K.J."/>
            <person name="Papendorf J."/>
            <person name="Pilke C."/>
            <person name="Bunk B."/>
            <person name="Sproeer C."/>
            <person name="Pester M."/>
        </authorList>
    </citation>
    <scope>NUCLEOTIDE SEQUENCE</scope>
    <source>
        <strain evidence="2">DSM 109919</strain>
        <strain evidence="3">DSM 109920</strain>
    </source>
</reference>
<dbReference type="RefSeq" id="WP_348267072.1">
    <property type="nucleotide sequence ID" value="NZ_CP121194.1"/>
</dbReference>
<sequence>MSKPKKQVFSKIKAVKANARARVGTPPPERVLPDPKQKLAAKPKHKPTMADLIGNIGEEE</sequence>
<name>A0AAU7CVP8_9BACT</name>
<gene>
    <name evidence="2" type="ORF">P4G45_13870</name>
    <name evidence="3" type="ORF">P8936_14285</name>
</gene>
<protein>
    <submittedName>
        <fullName evidence="2">Uncharacterized protein</fullName>
    </submittedName>
</protein>
<evidence type="ECO:0000313" key="2">
    <source>
        <dbReference type="EMBL" id="XBH09563.1"/>
    </source>
</evidence>
<dbReference type="EMBL" id="CP121195">
    <property type="protein sequence ID" value="XBH12850.1"/>
    <property type="molecule type" value="Genomic_DNA"/>
</dbReference>